<dbReference type="SUPFAM" id="SSF52467">
    <property type="entry name" value="DHS-like NAD/FAD-binding domain"/>
    <property type="match status" value="1"/>
</dbReference>
<proteinExistence type="inferred from homology"/>
<evidence type="ECO:0000256" key="5">
    <source>
        <dbReference type="ARBA" id="ARBA00022842"/>
    </source>
</evidence>
<dbReference type="PANTHER" id="PTHR43452:SF30">
    <property type="entry name" value="PYRUVATE DECARBOXYLASE ISOZYME 1-RELATED"/>
    <property type="match status" value="1"/>
</dbReference>
<keyword evidence="6" id="KW-0786">Thiamine pyrophosphate</keyword>
<feature type="domain" description="Thiamine pyrophosphate enzyme central" evidence="8">
    <location>
        <begin position="120"/>
        <end position="246"/>
    </location>
</feature>
<feature type="domain" description="Thiamine pyrophosphate enzyme TPP-binding" evidence="9">
    <location>
        <begin position="310"/>
        <end position="447"/>
    </location>
</feature>
<keyword evidence="4" id="KW-0210">Decarboxylase</keyword>
<keyword evidence="3" id="KW-0479">Metal-binding</keyword>
<evidence type="ECO:0000259" key="9">
    <source>
        <dbReference type="Pfam" id="PF02775"/>
    </source>
</evidence>
<dbReference type="InterPro" id="IPR029061">
    <property type="entry name" value="THDP-binding"/>
</dbReference>
<dbReference type="RefSeq" id="WP_266106794.1">
    <property type="nucleotide sequence ID" value="NZ_JANIDW010000002.1"/>
</dbReference>
<evidence type="ECO:0000256" key="1">
    <source>
        <dbReference type="ARBA" id="ARBA00001964"/>
    </source>
</evidence>
<keyword evidence="5" id="KW-0460">Magnesium</keyword>
<gene>
    <name evidence="10" type="ORF">NQF64_05890</name>
</gene>
<comment type="caution">
    <text evidence="10">The sequence shown here is derived from an EMBL/GenBank/DDBJ whole genome shotgun (WGS) entry which is preliminary data.</text>
</comment>
<evidence type="ECO:0000313" key="10">
    <source>
        <dbReference type="EMBL" id="MCX5614773.1"/>
    </source>
</evidence>
<comment type="similarity">
    <text evidence="2">Belongs to the TPP enzyme family.</text>
</comment>
<keyword evidence="11" id="KW-1185">Reference proteome</keyword>
<sequence>MSAINGVAGAYAEHLSVIHLVGLPERAVMDEKRLVHHTLGNGQFMAFHDAAAHIVCAQTILDGQNCVQEVERVLAALHRERRPIYIGIPSDAAHDEVAMVEGHNPPRAQPNTAQAEHVAKRIIAQLEQSKTPCVLPGILTARFGGQEAMQQFLKRSGLPYATMYMDKGVVDEQDAGFIGMYSGHLVQEAVAHFVEQADLVLTLGAEMTDFNTGTFTQNLNPERVISVMPHEVRFGDGAVYAVALVEVMEALAALAGTLPAYTGPGYWGTEFAPQQADEGDDGAIRTHTLYSAVKDHLRAGDIVVSETGTIAMGMGFIRLPEGVRYEEQSLWGAIGWATPAAFGMAMAAPHKRVILLTGEGSHQLTEQAVGEFARFGCHPLILVLNNDGYLIERLLCDDGERYYNDVASWDYTALARAFGGKDWHCERVSTPKALRQALAAATPGQGAYLEVIAPRYDAPMMAEAMGKKQ</sequence>
<evidence type="ECO:0000256" key="3">
    <source>
        <dbReference type="ARBA" id="ARBA00022723"/>
    </source>
</evidence>
<evidence type="ECO:0000256" key="4">
    <source>
        <dbReference type="ARBA" id="ARBA00022793"/>
    </source>
</evidence>
<dbReference type="Proteomes" id="UP001165648">
    <property type="component" value="Unassembled WGS sequence"/>
</dbReference>
<dbReference type="InterPro" id="IPR012000">
    <property type="entry name" value="Thiamin_PyroP_enz_cen_dom"/>
</dbReference>
<dbReference type="InterPro" id="IPR011766">
    <property type="entry name" value="TPP_enzyme_TPP-bd"/>
</dbReference>
<organism evidence="10 11">
    <name type="scientific">Bombella saccharophila</name>
    <dbReference type="NCBI Taxonomy" id="2967338"/>
    <lineage>
        <taxon>Bacteria</taxon>
        <taxon>Pseudomonadati</taxon>
        <taxon>Pseudomonadota</taxon>
        <taxon>Alphaproteobacteria</taxon>
        <taxon>Acetobacterales</taxon>
        <taxon>Acetobacteraceae</taxon>
        <taxon>Bombella</taxon>
    </lineage>
</organism>
<evidence type="ECO:0000256" key="2">
    <source>
        <dbReference type="ARBA" id="ARBA00007812"/>
    </source>
</evidence>
<accession>A0ABT3WAW7</accession>
<dbReference type="InterPro" id="IPR029035">
    <property type="entry name" value="DHS-like_NAD/FAD-binding_dom"/>
</dbReference>
<dbReference type="PANTHER" id="PTHR43452">
    <property type="entry name" value="PYRUVATE DECARBOXYLASE"/>
    <property type="match status" value="1"/>
</dbReference>
<dbReference type="Gene3D" id="3.40.50.1220">
    <property type="entry name" value="TPP-binding domain"/>
    <property type="match status" value="1"/>
</dbReference>
<dbReference type="SUPFAM" id="SSF52518">
    <property type="entry name" value="Thiamin diphosphate-binding fold (THDP-binding)"/>
    <property type="match status" value="2"/>
</dbReference>
<dbReference type="InterPro" id="IPR047214">
    <property type="entry name" value="TPP_PDC_IPDC"/>
</dbReference>
<evidence type="ECO:0000256" key="7">
    <source>
        <dbReference type="ARBA" id="ARBA00023239"/>
    </source>
</evidence>
<reference evidence="10 11" key="1">
    <citation type="submission" date="2022-07" db="EMBL/GenBank/DDBJ databases">
        <title>Bombella genomes.</title>
        <authorList>
            <person name="Harer L."/>
            <person name="Styblova S."/>
            <person name="Ehrmann M."/>
        </authorList>
    </citation>
    <scope>NUCLEOTIDE SEQUENCE [LARGE SCALE GENOMIC DNA]</scope>
    <source>
        <strain evidence="10 11">TMW 2.2558</strain>
    </source>
</reference>
<evidence type="ECO:0000259" key="8">
    <source>
        <dbReference type="Pfam" id="PF00205"/>
    </source>
</evidence>
<dbReference type="Pfam" id="PF00205">
    <property type="entry name" value="TPP_enzyme_M"/>
    <property type="match status" value="1"/>
</dbReference>
<dbReference type="Pfam" id="PF02775">
    <property type="entry name" value="TPP_enzyme_C"/>
    <property type="match status" value="1"/>
</dbReference>
<dbReference type="EMBL" id="JANIDW010000002">
    <property type="protein sequence ID" value="MCX5614773.1"/>
    <property type="molecule type" value="Genomic_DNA"/>
</dbReference>
<dbReference type="InterPro" id="IPR012110">
    <property type="entry name" value="PDC/IPDC-like"/>
</dbReference>
<name>A0ABT3WAW7_9PROT</name>
<keyword evidence="7" id="KW-0456">Lyase</keyword>
<comment type="cofactor">
    <cofactor evidence="1">
        <name>thiamine diphosphate</name>
        <dbReference type="ChEBI" id="CHEBI:58937"/>
    </cofactor>
</comment>
<protein>
    <submittedName>
        <fullName evidence="10">Thiamine pyrophosphate-dependent enzyme</fullName>
    </submittedName>
</protein>
<evidence type="ECO:0000256" key="6">
    <source>
        <dbReference type="ARBA" id="ARBA00023052"/>
    </source>
</evidence>
<dbReference type="CDD" id="cd02005">
    <property type="entry name" value="TPP_PDC_IPDC"/>
    <property type="match status" value="1"/>
</dbReference>
<dbReference type="Gene3D" id="3.40.50.970">
    <property type="match status" value="2"/>
</dbReference>
<evidence type="ECO:0000313" key="11">
    <source>
        <dbReference type="Proteomes" id="UP001165648"/>
    </source>
</evidence>